<name>A0A0F5YEV4_9CYAN</name>
<feature type="domain" description="EamA" evidence="8">
    <location>
        <begin position="39"/>
        <end position="155"/>
    </location>
</feature>
<comment type="similarity">
    <text evidence="2">Belongs to the EamA transporter family.</text>
</comment>
<feature type="transmembrane region" description="Helical" evidence="7">
    <location>
        <begin position="12"/>
        <end position="30"/>
    </location>
</feature>
<feature type="transmembrane region" description="Helical" evidence="7">
    <location>
        <begin position="83"/>
        <end position="101"/>
    </location>
</feature>
<evidence type="ECO:0000313" key="10">
    <source>
        <dbReference type="Proteomes" id="UP000033607"/>
    </source>
</evidence>
<feature type="domain" description="EamA" evidence="8">
    <location>
        <begin position="174"/>
        <end position="309"/>
    </location>
</feature>
<keyword evidence="6 7" id="KW-0472">Membrane</keyword>
<dbReference type="InterPro" id="IPR037185">
    <property type="entry name" value="EmrE-like"/>
</dbReference>
<comment type="subcellular location">
    <subcellularLocation>
        <location evidence="1">Cell membrane</location>
        <topology evidence="1">Multi-pass membrane protein</topology>
    </subcellularLocation>
</comment>
<evidence type="ECO:0000256" key="4">
    <source>
        <dbReference type="ARBA" id="ARBA00022692"/>
    </source>
</evidence>
<dbReference type="AlphaFoldDB" id="A0A0F5YEV4"/>
<keyword evidence="5 7" id="KW-1133">Transmembrane helix</keyword>
<feature type="transmembrane region" description="Helical" evidence="7">
    <location>
        <begin position="50"/>
        <end position="67"/>
    </location>
</feature>
<evidence type="ECO:0000313" key="9">
    <source>
        <dbReference type="EMBL" id="KKD37152.1"/>
    </source>
</evidence>
<feature type="transmembrane region" description="Helical" evidence="7">
    <location>
        <begin position="113"/>
        <end position="132"/>
    </location>
</feature>
<feature type="transmembrane region" description="Helical" evidence="7">
    <location>
        <begin position="270"/>
        <end position="288"/>
    </location>
</feature>
<sequence length="337" mass="37001">MNLIQRIPGRAYLLLGVTIFGAANALTRQLTELGAENLIDGRNPISFCNLLFVGNIWAFLIFLLLYYQEFNFERIKQISRKDWLALTSVAVLEGALAPALFFSALERTMVNNVILISQIEPPLVLALSIFLLNERVNRWVIIGAIVSFIGVGLTVFLPDPNREMMNMAGFQIGIGEFMVAMGAVSSGVGTIISKVSLRNISLGFFNLYRNFLSTIIFFIIVVSLFGFSHFMDVFSPFVWQWMLLYSAVIVVGGQFCWFSGLKKSSTSEISLANSFAPLAGVLASYLILGEVPTTAQYLGGSVIILGIILNQIGSSKVQSQFNQSAAEGDRTVGYKGV</sequence>
<feature type="transmembrane region" description="Helical" evidence="7">
    <location>
        <begin position="294"/>
        <end position="313"/>
    </location>
</feature>
<evidence type="ECO:0000256" key="6">
    <source>
        <dbReference type="ARBA" id="ARBA00023136"/>
    </source>
</evidence>
<dbReference type="Proteomes" id="UP000033607">
    <property type="component" value="Unassembled WGS sequence"/>
</dbReference>
<reference evidence="9 10" key="1">
    <citation type="submission" date="2015-06" db="EMBL/GenBank/DDBJ databases">
        <title>Draft genome assembly of filamentous brackish cyanobacterium Limnoraphis robusta strain CS-951.</title>
        <authorList>
            <person name="Willis A."/>
            <person name="Parks M."/>
            <person name="Burford M.A."/>
        </authorList>
    </citation>
    <scope>NUCLEOTIDE SEQUENCE [LARGE SCALE GENOMIC DNA]</scope>
    <source>
        <strain evidence="9 10">CS-951</strain>
    </source>
</reference>
<protein>
    <submittedName>
        <fullName evidence="9">Membrane protein</fullName>
    </submittedName>
</protein>
<keyword evidence="4 7" id="KW-0812">Transmembrane</keyword>
<feature type="transmembrane region" description="Helical" evidence="7">
    <location>
        <begin position="237"/>
        <end position="258"/>
    </location>
</feature>
<evidence type="ECO:0000256" key="3">
    <source>
        <dbReference type="ARBA" id="ARBA00022475"/>
    </source>
</evidence>
<dbReference type="GO" id="GO:0005886">
    <property type="term" value="C:plasma membrane"/>
    <property type="evidence" value="ECO:0007669"/>
    <property type="project" value="UniProtKB-SubCell"/>
</dbReference>
<dbReference type="SUPFAM" id="SSF103481">
    <property type="entry name" value="Multidrug resistance efflux transporter EmrE"/>
    <property type="match status" value="2"/>
</dbReference>
<feature type="transmembrane region" description="Helical" evidence="7">
    <location>
        <begin position="139"/>
        <end position="157"/>
    </location>
</feature>
<dbReference type="Pfam" id="PF00892">
    <property type="entry name" value="EamA"/>
    <property type="match status" value="2"/>
</dbReference>
<proteinExistence type="inferred from homology"/>
<evidence type="ECO:0000259" key="8">
    <source>
        <dbReference type="Pfam" id="PF00892"/>
    </source>
</evidence>
<feature type="transmembrane region" description="Helical" evidence="7">
    <location>
        <begin position="177"/>
        <end position="195"/>
    </location>
</feature>
<feature type="transmembrane region" description="Helical" evidence="7">
    <location>
        <begin position="207"/>
        <end position="231"/>
    </location>
</feature>
<gene>
    <name evidence="9" type="ORF">WN50_15860</name>
</gene>
<dbReference type="InterPro" id="IPR050638">
    <property type="entry name" value="AA-Vitamin_Transporters"/>
</dbReference>
<comment type="caution">
    <text evidence="9">The sequence shown here is derived from an EMBL/GenBank/DDBJ whole genome shotgun (WGS) entry which is preliminary data.</text>
</comment>
<keyword evidence="3" id="KW-1003">Cell membrane</keyword>
<dbReference type="EMBL" id="LATL02000265">
    <property type="protein sequence ID" value="KKD37152.1"/>
    <property type="molecule type" value="Genomic_DNA"/>
</dbReference>
<evidence type="ECO:0000256" key="5">
    <source>
        <dbReference type="ARBA" id="ARBA00022989"/>
    </source>
</evidence>
<evidence type="ECO:0000256" key="7">
    <source>
        <dbReference type="SAM" id="Phobius"/>
    </source>
</evidence>
<dbReference type="PANTHER" id="PTHR32322:SF18">
    <property type="entry name" value="S-ADENOSYLMETHIONINE_S-ADENOSYLHOMOCYSTEINE TRANSPORTER"/>
    <property type="match status" value="1"/>
</dbReference>
<dbReference type="RefSeq" id="WP_046279536.1">
    <property type="nucleotide sequence ID" value="NZ_LATL02000265.1"/>
</dbReference>
<organism evidence="9 10">
    <name type="scientific">Limnoraphis robusta CS-951</name>
    <dbReference type="NCBI Taxonomy" id="1637645"/>
    <lineage>
        <taxon>Bacteria</taxon>
        <taxon>Bacillati</taxon>
        <taxon>Cyanobacteriota</taxon>
        <taxon>Cyanophyceae</taxon>
        <taxon>Oscillatoriophycideae</taxon>
        <taxon>Oscillatoriales</taxon>
        <taxon>Sirenicapillariaceae</taxon>
        <taxon>Limnoraphis</taxon>
    </lineage>
</organism>
<evidence type="ECO:0000256" key="2">
    <source>
        <dbReference type="ARBA" id="ARBA00007362"/>
    </source>
</evidence>
<dbReference type="PATRIC" id="fig|1637645.4.peg.5270"/>
<dbReference type="OrthoDB" id="505666at2"/>
<accession>A0A0F5YEV4</accession>
<dbReference type="PANTHER" id="PTHR32322">
    <property type="entry name" value="INNER MEMBRANE TRANSPORTER"/>
    <property type="match status" value="1"/>
</dbReference>
<dbReference type="InterPro" id="IPR000620">
    <property type="entry name" value="EamA_dom"/>
</dbReference>
<evidence type="ECO:0000256" key="1">
    <source>
        <dbReference type="ARBA" id="ARBA00004651"/>
    </source>
</evidence>